<sequence length="341" mass="38426">MNRSVQNQEVRIRQVQALVFEGIGSESWATGDDSTVRADLENLHGRLKCWAKKHAIEDMSQVRELAPEEYGPLIQVLAQVVQLHSGTPNVIEHLESTPMINKKSPAMCIQGLLAHHVYTKIISRPFFVFRDGGDLFQGLFEQIRQGKRSISWQSTLVIDENEAHILRSRTLRLLATPPPNRAQGNGTYCYTTNQKAVCHELAGEFYESPVRHLIKPPSREGENAATQCLDDLASIFQYAGELSYKLWTRRTTLEISTLRDLRGVPFRMDIEYMKAHPLHRLYEDDDRCDGWFASVVAHPAVVGYGSSDGKDYTTPRVWMKAEVWLAEDAAAAFGAAVEGEV</sequence>
<organism evidence="1 2">
    <name type="scientific">Corynascus novoguineensis</name>
    <dbReference type="NCBI Taxonomy" id="1126955"/>
    <lineage>
        <taxon>Eukaryota</taxon>
        <taxon>Fungi</taxon>
        <taxon>Dikarya</taxon>
        <taxon>Ascomycota</taxon>
        <taxon>Pezizomycotina</taxon>
        <taxon>Sordariomycetes</taxon>
        <taxon>Sordariomycetidae</taxon>
        <taxon>Sordariales</taxon>
        <taxon>Chaetomiaceae</taxon>
        <taxon>Corynascus</taxon>
    </lineage>
</organism>
<protein>
    <submittedName>
        <fullName evidence="1">Uncharacterized protein</fullName>
    </submittedName>
</protein>
<dbReference type="AlphaFoldDB" id="A0AAN7D1V8"/>
<evidence type="ECO:0000313" key="1">
    <source>
        <dbReference type="EMBL" id="KAK4252160.1"/>
    </source>
</evidence>
<evidence type="ECO:0000313" key="2">
    <source>
        <dbReference type="Proteomes" id="UP001303647"/>
    </source>
</evidence>
<gene>
    <name evidence="1" type="ORF">C7999DRAFT_10405</name>
</gene>
<reference evidence="1" key="2">
    <citation type="submission" date="2023-05" db="EMBL/GenBank/DDBJ databases">
        <authorList>
            <consortium name="Lawrence Berkeley National Laboratory"/>
            <person name="Steindorff A."/>
            <person name="Hensen N."/>
            <person name="Bonometti L."/>
            <person name="Westerberg I."/>
            <person name="Brannstrom I.O."/>
            <person name="Guillou S."/>
            <person name="Cros-Aarteil S."/>
            <person name="Calhoun S."/>
            <person name="Haridas S."/>
            <person name="Kuo A."/>
            <person name="Mondo S."/>
            <person name="Pangilinan J."/>
            <person name="Riley R."/>
            <person name="Labutti K."/>
            <person name="Andreopoulos B."/>
            <person name="Lipzen A."/>
            <person name="Chen C."/>
            <person name="Yanf M."/>
            <person name="Daum C."/>
            <person name="Ng V."/>
            <person name="Clum A."/>
            <person name="Ohm R."/>
            <person name="Martin F."/>
            <person name="Silar P."/>
            <person name="Natvig D."/>
            <person name="Lalanne C."/>
            <person name="Gautier V."/>
            <person name="Ament-Velasquez S.L."/>
            <person name="Kruys A."/>
            <person name="Hutchinson M.I."/>
            <person name="Powell A.J."/>
            <person name="Barry K."/>
            <person name="Miller A.N."/>
            <person name="Grigoriev I.V."/>
            <person name="Debuchy R."/>
            <person name="Gladieux P."/>
            <person name="Thoren M.H."/>
            <person name="Johannesson H."/>
        </authorList>
    </citation>
    <scope>NUCLEOTIDE SEQUENCE</scope>
    <source>
        <strain evidence="1">CBS 359.72</strain>
    </source>
</reference>
<comment type="caution">
    <text evidence="1">The sequence shown here is derived from an EMBL/GenBank/DDBJ whole genome shotgun (WGS) entry which is preliminary data.</text>
</comment>
<reference evidence="1" key="1">
    <citation type="journal article" date="2023" name="Mol. Phylogenet. Evol.">
        <title>Genome-scale phylogeny and comparative genomics of the fungal order Sordariales.</title>
        <authorList>
            <person name="Hensen N."/>
            <person name="Bonometti L."/>
            <person name="Westerberg I."/>
            <person name="Brannstrom I.O."/>
            <person name="Guillou S."/>
            <person name="Cros-Aarteil S."/>
            <person name="Calhoun S."/>
            <person name="Haridas S."/>
            <person name="Kuo A."/>
            <person name="Mondo S."/>
            <person name="Pangilinan J."/>
            <person name="Riley R."/>
            <person name="LaButti K."/>
            <person name="Andreopoulos B."/>
            <person name="Lipzen A."/>
            <person name="Chen C."/>
            <person name="Yan M."/>
            <person name="Daum C."/>
            <person name="Ng V."/>
            <person name="Clum A."/>
            <person name="Steindorff A."/>
            <person name="Ohm R.A."/>
            <person name="Martin F."/>
            <person name="Silar P."/>
            <person name="Natvig D.O."/>
            <person name="Lalanne C."/>
            <person name="Gautier V."/>
            <person name="Ament-Velasquez S.L."/>
            <person name="Kruys A."/>
            <person name="Hutchinson M.I."/>
            <person name="Powell A.J."/>
            <person name="Barry K."/>
            <person name="Miller A.N."/>
            <person name="Grigoriev I.V."/>
            <person name="Debuchy R."/>
            <person name="Gladieux P."/>
            <person name="Hiltunen Thoren M."/>
            <person name="Johannesson H."/>
        </authorList>
    </citation>
    <scope>NUCLEOTIDE SEQUENCE</scope>
    <source>
        <strain evidence="1">CBS 359.72</strain>
    </source>
</reference>
<accession>A0AAN7D1V8</accession>
<name>A0AAN7D1V8_9PEZI</name>
<proteinExistence type="predicted"/>
<dbReference type="EMBL" id="MU857602">
    <property type="protein sequence ID" value="KAK4252160.1"/>
    <property type="molecule type" value="Genomic_DNA"/>
</dbReference>
<dbReference type="Proteomes" id="UP001303647">
    <property type="component" value="Unassembled WGS sequence"/>
</dbReference>
<keyword evidence="2" id="KW-1185">Reference proteome</keyword>